<evidence type="ECO:0000313" key="3">
    <source>
        <dbReference type="Proteomes" id="UP000297477"/>
    </source>
</evidence>
<comment type="caution">
    <text evidence="2">The sequence shown here is derived from an EMBL/GenBank/DDBJ whole genome shotgun (WGS) entry which is preliminary data.</text>
</comment>
<proteinExistence type="predicted"/>
<dbReference type="InterPro" id="IPR001387">
    <property type="entry name" value="Cro/C1-type_HTH"/>
</dbReference>
<dbReference type="Proteomes" id="UP000297477">
    <property type="component" value="Unassembled WGS sequence"/>
</dbReference>
<evidence type="ECO:0000313" key="2">
    <source>
        <dbReference type="EMBL" id="TFH97824.1"/>
    </source>
</evidence>
<evidence type="ECO:0000259" key="1">
    <source>
        <dbReference type="Pfam" id="PF13443"/>
    </source>
</evidence>
<reference evidence="2 3" key="1">
    <citation type="submission" date="2019-03" db="EMBL/GenBank/DDBJ databases">
        <title>Reclassification of Micrococcus aloeverae and Micrococcus yunnanensis as later heterotypic synonyms of Micrococcus luteus.</title>
        <authorList>
            <person name="Huang C.-H."/>
        </authorList>
    </citation>
    <scope>NUCLEOTIDE SEQUENCE [LARGE SCALE GENOMIC DNA]</scope>
    <source>
        <strain evidence="2 3">BCRC 12151</strain>
    </source>
</reference>
<protein>
    <recommendedName>
        <fullName evidence="1">HTH cro/C1-type domain-containing protein</fullName>
    </recommendedName>
</protein>
<name>A0ABY2JWL5_9MICC</name>
<dbReference type="Pfam" id="PF13443">
    <property type="entry name" value="HTH_26"/>
    <property type="match status" value="1"/>
</dbReference>
<sequence length="91" mass="10306">MHAYRRFIQETMDARRMKPADVARAGGPSNQLISRLMQDDRDILDRRPDAETIRRYAVALRVREEDVLAAVAEAMGLPLTITTARLEDVPA</sequence>
<dbReference type="EMBL" id="SPKT01000046">
    <property type="protein sequence ID" value="TFH97824.1"/>
    <property type="molecule type" value="Genomic_DNA"/>
</dbReference>
<organism evidence="2 3">
    <name type="scientific">Micrococcus lylae</name>
    <dbReference type="NCBI Taxonomy" id="1273"/>
    <lineage>
        <taxon>Bacteria</taxon>
        <taxon>Bacillati</taxon>
        <taxon>Actinomycetota</taxon>
        <taxon>Actinomycetes</taxon>
        <taxon>Micrococcales</taxon>
        <taxon>Micrococcaceae</taxon>
        <taxon>Micrococcus</taxon>
    </lineage>
</organism>
<accession>A0ABY2JWL5</accession>
<gene>
    <name evidence="2" type="ORF">E4A49_11745</name>
</gene>
<dbReference type="RefSeq" id="WP_135103390.1">
    <property type="nucleotide sequence ID" value="NZ_SPKT01000046.1"/>
</dbReference>
<feature type="non-terminal residue" evidence="2">
    <location>
        <position position="91"/>
    </location>
</feature>
<feature type="domain" description="HTH cro/C1-type" evidence="1">
    <location>
        <begin position="8"/>
        <end position="72"/>
    </location>
</feature>
<keyword evidence="3" id="KW-1185">Reference proteome</keyword>